<keyword evidence="2" id="KW-1185">Reference proteome</keyword>
<reference evidence="1 2" key="1">
    <citation type="journal article" date="2022" name="Plant J.">
        <title>Chromosome-level genome of Camellia lanceoleosa provides a valuable resource for understanding genome evolution and self-incompatibility.</title>
        <authorList>
            <person name="Gong W."/>
            <person name="Xiao S."/>
            <person name="Wang L."/>
            <person name="Liao Z."/>
            <person name="Chang Y."/>
            <person name="Mo W."/>
            <person name="Hu G."/>
            <person name="Li W."/>
            <person name="Zhao G."/>
            <person name="Zhu H."/>
            <person name="Hu X."/>
            <person name="Ji K."/>
            <person name="Xiang X."/>
            <person name="Song Q."/>
            <person name="Yuan D."/>
            <person name="Jin S."/>
            <person name="Zhang L."/>
        </authorList>
    </citation>
    <scope>NUCLEOTIDE SEQUENCE [LARGE SCALE GENOMIC DNA]</scope>
    <source>
        <strain evidence="1">SQ_2022a</strain>
    </source>
</reference>
<evidence type="ECO:0000313" key="2">
    <source>
        <dbReference type="Proteomes" id="UP001060215"/>
    </source>
</evidence>
<accession>A0ACC0FN60</accession>
<protein>
    <submittedName>
        <fullName evidence="1">Uncharacterized protein</fullName>
    </submittedName>
</protein>
<comment type="caution">
    <text evidence="1">The sequence shown here is derived from an EMBL/GenBank/DDBJ whole genome shotgun (WGS) entry which is preliminary data.</text>
</comment>
<dbReference type="EMBL" id="CM045771">
    <property type="protein sequence ID" value="KAI7989779.1"/>
    <property type="molecule type" value="Genomic_DNA"/>
</dbReference>
<evidence type="ECO:0000313" key="1">
    <source>
        <dbReference type="EMBL" id="KAI7989779.1"/>
    </source>
</evidence>
<dbReference type="Proteomes" id="UP001060215">
    <property type="component" value="Chromosome 14"/>
</dbReference>
<sequence>MPTSGEVTTRSDRMRNFKMFWDIFKKILKVEFQLRTWGVLLGLSNTAGVLAGVFGTAATEYILQKGIRCILSMASTPITKTLGPDMLYGKRVPI</sequence>
<gene>
    <name evidence="1" type="ORF">LOK49_LG13G01799</name>
</gene>
<organism evidence="1 2">
    <name type="scientific">Camellia lanceoleosa</name>
    <dbReference type="NCBI Taxonomy" id="1840588"/>
    <lineage>
        <taxon>Eukaryota</taxon>
        <taxon>Viridiplantae</taxon>
        <taxon>Streptophyta</taxon>
        <taxon>Embryophyta</taxon>
        <taxon>Tracheophyta</taxon>
        <taxon>Spermatophyta</taxon>
        <taxon>Magnoliopsida</taxon>
        <taxon>eudicotyledons</taxon>
        <taxon>Gunneridae</taxon>
        <taxon>Pentapetalae</taxon>
        <taxon>asterids</taxon>
        <taxon>Ericales</taxon>
        <taxon>Theaceae</taxon>
        <taxon>Camellia</taxon>
    </lineage>
</organism>
<name>A0ACC0FN60_9ERIC</name>
<proteinExistence type="predicted"/>